<sequence>MLLTTSLVALAQAEHIKIQSKFSSDHVIRIKEHQDGDLCNSGSKHYTGLIDISHKHLFVWFQPIRYNNPDAPLAIWLQGGPGGSSIVGSLLEHGSCSFSAADNSTVFNKLSWTEEFNMLYISEPVPVGFSYVDKNETEDVYPSHAWTSAIDFVASVRLTYEIFTDEHISPDAPLYLSGESYAGRWVPTYAAAILDYNERASQSAQIPLQSIMVGNGYTSPKDIYPSHYEVACFEVGGVPAFLNISQCEAMEMAVDHCVSLLDACQTTLNELIYSSATQFCYQSFIDPVANSTTNMHDRTKKCPNPMGAIPNLNSWRVGSIRMLSLKVLR</sequence>
<dbReference type="SUPFAM" id="SSF53474">
    <property type="entry name" value="alpha/beta-Hydrolases"/>
    <property type="match status" value="1"/>
</dbReference>
<dbReference type="Gene3D" id="3.40.50.1820">
    <property type="entry name" value="alpha/beta hydrolase"/>
    <property type="match status" value="1"/>
</dbReference>
<keyword evidence="8" id="KW-1185">Reference proteome</keyword>
<dbReference type="PANTHER" id="PTHR11802:SF432">
    <property type="entry name" value="Y, PUTATIVE-RELATED"/>
    <property type="match status" value="1"/>
</dbReference>
<keyword evidence="2 6" id="KW-0121">Carboxypeptidase</keyword>
<name>A0A1L9NDV4_ASPTC</name>
<dbReference type="Pfam" id="PF00450">
    <property type="entry name" value="Peptidase_S10"/>
    <property type="match status" value="1"/>
</dbReference>
<dbReference type="VEuPathDB" id="FungiDB:ASPTUDRAFT_137520"/>
<dbReference type="InterPro" id="IPR001563">
    <property type="entry name" value="Peptidase_S10"/>
</dbReference>
<dbReference type="Gene3D" id="1.10.287.410">
    <property type="match status" value="1"/>
</dbReference>
<organism evidence="7 8">
    <name type="scientific">Aspergillus tubingensis (strain CBS 134.48)</name>
    <dbReference type="NCBI Taxonomy" id="767770"/>
    <lineage>
        <taxon>Eukaryota</taxon>
        <taxon>Fungi</taxon>
        <taxon>Dikarya</taxon>
        <taxon>Ascomycota</taxon>
        <taxon>Pezizomycotina</taxon>
        <taxon>Eurotiomycetes</taxon>
        <taxon>Eurotiomycetidae</taxon>
        <taxon>Eurotiales</taxon>
        <taxon>Aspergillaceae</taxon>
        <taxon>Aspergillus</taxon>
        <taxon>Aspergillus subgen. Circumdati</taxon>
    </lineage>
</organism>
<dbReference type="GO" id="GO:0006508">
    <property type="term" value="P:proteolysis"/>
    <property type="evidence" value="ECO:0007669"/>
    <property type="project" value="UniProtKB-KW"/>
</dbReference>
<evidence type="ECO:0000313" key="7">
    <source>
        <dbReference type="EMBL" id="OJI87445.1"/>
    </source>
</evidence>
<dbReference type="STRING" id="767770.A0A1L9NDV4"/>
<proteinExistence type="inferred from homology"/>
<evidence type="ECO:0000256" key="6">
    <source>
        <dbReference type="RuleBase" id="RU361156"/>
    </source>
</evidence>
<reference evidence="8" key="1">
    <citation type="journal article" date="2017" name="Genome Biol.">
        <title>Comparative genomics reveals high biological diversity and specific adaptations in the industrially and medically important fungal genus Aspergillus.</title>
        <authorList>
            <person name="de Vries R.P."/>
            <person name="Riley R."/>
            <person name="Wiebenga A."/>
            <person name="Aguilar-Osorio G."/>
            <person name="Amillis S."/>
            <person name="Uchima C.A."/>
            <person name="Anderluh G."/>
            <person name="Asadollahi M."/>
            <person name="Askin M."/>
            <person name="Barry K."/>
            <person name="Battaglia E."/>
            <person name="Bayram O."/>
            <person name="Benocci T."/>
            <person name="Braus-Stromeyer S.A."/>
            <person name="Caldana C."/>
            <person name="Canovas D."/>
            <person name="Cerqueira G.C."/>
            <person name="Chen F."/>
            <person name="Chen W."/>
            <person name="Choi C."/>
            <person name="Clum A."/>
            <person name="Dos Santos R.A."/>
            <person name="Damasio A.R."/>
            <person name="Diallinas G."/>
            <person name="Emri T."/>
            <person name="Fekete E."/>
            <person name="Flipphi M."/>
            <person name="Freyberg S."/>
            <person name="Gallo A."/>
            <person name="Gournas C."/>
            <person name="Habgood R."/>
            <person name="Hainaut M."/>
            <person name="Harispe M.L."/>
            <person name="Henrissat B."/>
            <person name="Hilden K.S."/>
            <person name="Hope R."/>
            <person name="Hossain A."/>
            <person name="Karabika E."/>
            <person name="Karaffa L."/>
            <person name="Karanyi Z."/>
            <person name="Krasevec N."/>
            <person name="Kuo A."/>
            <person name="Kusch H."/>
            <person name="LaButti K."/>
            <person name="Lagendijk E.L."/>
            <person name="Lapidus A."/>
            <person name="Levasseur A."/>
            <person name="Lindquist E."/>
            <person name="Lipzen A."/>
            <person name="Logrieco A.F."/>
            <person name="MacCabe A."/>
            <person name="Maekelae M.R."/>
            <person name="Malavazi I."/>
            <person name="Melin P."/>
            <person name="Meyer V."/>
            <person name="Mielnichuk N."/>
            <person name="Miskei M."/>
            <person name="Molnar A.P."/>
            <person name="Mule G."/>
            <person name="Ngan C.Y."/>
            <person name="Orejas M."/>
            <person name="Orosz E."/>
            <person name="Ouedraogo J.P."/>
            <person name="Overkamp K.M."/>
            <person name="Park H.-S."/>
            <person name="Perrone G."/>
            <person name="Piumi F."/>
            <person name="Punt P.J."/>
            <person name="Ram A.F."/>
            <person name="Ramon A."/>
            <person name="Rauscher S."/>
            <person name="Record E."/>
            <person name="Riano-Pachon D.M."/>
            <person name="Robert V."/>
            <person name="Roehrig J."/>
            <person name="Ruller R."/>
            <person name="Salamov A."/>
            <person name="Salih N.S."/>
            <person name="Samson R.A."/>
            <person name="Sandor E."/>
            <person name="Sanguinetti M."/>
            <person name="Schuetze T."/>
            <person name="Sepcic K."/>
            <person name="Shelest E."/>
            <person name="Sherlock G."/>
            <person name="Sophianopoulou V."/>
            <person name="Squina F.M."/>
            <person name="Sun H."/>
            <person name="Susca A."/>
            <person name="Todd R.B."/>
            <person name="Tsang A."/>
            <person name="Unkles S.E."/>
            <person name="van de Wiele N."/>
            <person name="van Rossen-Uffink D."/>
            <person name="Oliveira J.V."/>
            <person name="Vesth T.C."/>
            <person name="Visser J."/>
            <person name="Yu J.-H."/>
            <person name="Zhou M."/>
            <person name="Andersen M.R."/>
            <person name="Archer D.B."/>
            <person name="Baker S.E."/>
            <person name="Benoit I."/>
            <person name="Brakhage A.A."/>
            <person name="Braus G.H."/>
            <person name="Fischer R."/>
            <person name="Frisvad J.C."/>
            <person name="Goldman G.H."/>
            <person name="Houbraken J."/>
            <person name="Oakley B."/>
            <person name="Pocsi I."/>
            <person name="Scazzocchio C."/>
            <person name="Seiboth B."/>
            <person name="vanKuyk P.A."/>
            <person name="Wortman J."/>
            <person name="Dyer P.S."/>
            <person name="Grigoriev I.V."/>
        </authorList>
    </citation>
    <scope>NUCLEOTIDE SEQUENCE [LARGE SCALE GENOMIC DNA]</scope>
    <source>
        <strain evidence="8">CBS 134.48</strain>
    </source>
</reference>
<evidence type="ECO:0000256" key="1">
    <source>
        <dbReference type="ARBA" id="ARBA00009431"/>
    </source>
</evidence>
<dbReference type="GO" id="GO:0000324">
    <property type="term" value="C:fungal-type vacuole"/>
    <property type="evidence" value="ECO:0007669"/>
    <property type="project" value="TreeGrafter"/>
</dbReference>
<evidence type="ECO:0000313" key="8">
    <source>
        <dbReference type="Proteomes" id="UP000184304"/>
    </source>
</evidence>
<dbReference type="PRINTS" id="PR00724">
    <property type="entry name" value="CRBOXYPTASEC"/>
</dbReference>
<dbReference type="Proteomes" id="UP000184304">
    <property type="component" value="Unassembled WGS sequence"/>
</dbReference>
<dbReference type="InterPro" id="IPR029058">
    <property type="entry name" value="AB_hydrolase_fold"/>
</dbReference>
<evidence type="ECO:0000256" key="2">
    <source>
        <dbReference type="ARBA" id="ARBA00022645"/>
    </source>
</evidence>
<dbReference type="PROSITE" id="PS00131">
    <property type="entry name" value="CARBOXYPEPT_SER_SER"/>
    <property type="match status" value="1"/>
</dbReference>
<dbReference type="PANTHER" id="PTHR11802">
    <property type="entry name" value="SERINE PROTEASE FAMILY S10 SERINE CARBOXYPEPTIDASE"/>
    <property type="match status" value="1"/>
</dbReference>
<comment type="similarity">
    <text evidence="1 6">Belongs to the peptidase S10 family.</text>
</comment>
<dbReference type="EMBL" id="KV878183">
    <property type="protein sequence ID" value="OJI87445.1"/>
    <property type="molecule type" value="Genomic_DNA"/>
</dbReference>
<dbReference type="EC" id="3.4.16.-" evidence="6"/>
<gene>
    <name evidence="7" type="ORF">ASPTUDRAFT_137520</name>
</gene>
<evidence type="ECO:0000256" key="4">
    <source>
        <dbReference type="ARBA" id="ARBA00022801"/>
    </source>
</evidence>
<evidence type="ECO:0000256" key="5">
    <source>
        <dbReference type="ARBA" id="ARBA00023180"/>
    </source>
</evidence>
<keyword evidence="4 6" id="KW-0378">Hydrolase</keyword>
<dbReference type="GO" id="GO:0004185">
    <property type="term" value="F:serine-type carboxypeptidase activity"/>
    <property type="evidence" value="ECO:0007669"/>
    <property type="project" value="UniProtKB-UniRule"/>
</dbReference>
<accession>A0A1L9NDV4</accession>
<dbReference type="AlphaFoldDB" id="A0A1L9NDV4"/>
<dbReference type="InterPro" id="IPR018202">
    <property type="entry name" value="Ser_caboxypep_ser_AS"/>
</dbReference>
<dbReference type="OMA" id="CMTHITE"/>
<keyword evidence="3 6" id="KW-0645">Protease</keyword>
<keyword evidence="5" id="KW-0325">Glycoprotein</keyword>
<protein>
    <recommendedName>
        <fullName evidence="6">Carboxypeptidase</fullName>
        <ecNumber evidence="6">3.4.16.-</ecNumber>
    </recommendedName>
</protein>
<evidence type="ECO:0000256" key="3">
    <source>
        <dbReference type="ARBA" id="ARBA00022670"/>
    </source>
</evidence>